<gene>
    <name evidence="1" type="ORF">DRV85_18235</name>
</gene>
<name>A0A365U4I0_9RHOB</name>
<evidence type="ECO:0000313" key="1">
    <source>
        <dbReference type="EMBL" id="RBI82667.1"/>
    </source>
</evidence>
<reference evidence="1 2" key="1">
    <citation type="submission" date="2018-07" db="EMBL/GenBank/DDBJ databases">
        <title>Rhodosalinus sp. strain E84T genomic sequence and assembly.</title>
        <authorList>
            <person name="Liu Z.-W."/>
            <person name="Lu D.-C."/>
        </authorList>
    </citation>
    <scope>NUCLEOTIDE SEQUENCE [LARGE SCALE GENOMIC DNA]</scope>
    <source>
        <strain evidence="1 2">E84</strain>
    </source>
</reference>
<keyword evidence="2" id="KW-1185">Reference proteome</keyword>
<dbReference type="OrthoDB" id="7364412at2"/>
<accession>A0A365U4I0</accession>
<proteinExistence type="predicted"/>
<dbReference type="Proteomes" id="UP000253370">
    <property type="component" value="Unassembled WGS sequence"/>
</dbReference>
<sequence length="108" mass="12335">MMDPLYRFTPWDHVVLGEKLRGCRGAVMGLLAVAPPDSETSRIARETIAAVDRLRSEMDCHLQITRPLRRDPRRLTQHIYAGPTHFAGCLTTEEERAQDDFAGWELED</sequence>
<organism evidence="1 2">
    <name type="scientific">Rhodosalinus halophilus</name>
    <dbReference type="NCBI Taxonomy" id="2259333"/>
    <lineage>
        <taxon>Bacteria</taxon>
        <taxon>Pseudomonadati</taxon>
        <taxon>Pseudomonadota</taxon>
        <taxon>Alphaproteobacteria</taxon>
        <taxon>Rhodobacterales</taxon>
        <taxon>Paracoccaceae</taxon>
        <taxon>Rhodosalinus</taxon>
    </lineage>
</organism>
<comment type="caution">
    <text evidence="1">The sequence shown here is derived from an EMBL/GenBank/DDBJ whole genome shotgun (WGS) entry which is preliminary data.</text>
</comment>
<dbReference type="EMBL" id="QNTQ01000030">
    <property type="protein sequence ID" value="RBI82667.1"/>
    <property type="molecule type" value="Genomic_DNA"/>
</dbReference>
<evidence type="ECO:0000313" key="2">
    <source>
        <dbReference type="Proteomes" id="UP000253370"/>
    </source>
</evidence>
<protein>
    <submittedName>
        <fullName evidence="1">Uncharacterized protein</fullName>
    </submittedName>
</protein>
<dbReference type="RefSeq" id="WP_113290906.1">
    <property type="nucleotide sequence ID" value="NZ_QNTQ01000030.1"/>
</dbReference>
<dbReference type="AlphaFoldDB" id="A0A365U4I0"/>